<proteinExistence type="predicted"/>
<evidence type="ECO:0000313" key="4">
    <source>
        <dbReference type="Proteomes" id="UP000238296"/>
    </source>
</evidence>
<comment type="caution">
    <text evidence="3">The sequence shown here is derived from an EMBL/GenBank/DDBJ whole genome shotgun (WGS) entry which is preliminary data.</text>
</comment>
<name>A0A2S8BCK1_9MYCO</name>
<evidence type="ECO:0000313" key="3">
    <source>
        <dbReference type="EMBL" id="PQM44373.1"/>
    </source>
</evidence>
<reference evidence="3 4" key="1">
    <citation type="journal article" date="2017" name="Int. J. Syst. Evol. Microbiol.">
        <title>Mycobacterium talmoniae sp. nov., a slowly growing mycobacterium isolated from human respiratory samples.</title>
        <authorList>
            <person name="Davidson R.M."/>
            <person name="DeGroote M.A."/>
            <person name="Marola J.L."/>
            <person name="Buss S."/>
            <person name="Jones V."/>
            <person name="McNeil M.R."/>
            <person name="Freifeld A.G."/>
            <person name="Elaine Epperson L."/>
            <person name="Hasan N.A."/>
            <person name="Jackson M."/>
            <person name="Iwen P.C."/>
            <person name="Salfinger M."/>
            <person name="Strong M."/>
        </authorList>
    </citation>
    <scope>NUCLEOTIDE SEQUENCE [LARGE SCALE GENOMIC DNA]</scope>
    <source>
        <strain evidence="3 4">ATCC BAA-2683</strain>
    </source>
</reference>
<dbReference type="Proteomes" id="UP000238296">
    <property type="component" value="Unassembled WGS sequence"/>
</dbReference>
<protein>
    <recommendedName>
        <fullName evidence="5">Secreted protein</fullName>
    </recommendedName>
</protein>
<feature type="compositionally biased region" description="Polar residues" evidence="1">
    <location>
        <begin position="70"/>
        <end position="96"/>
    </location>
</feature>
<organism evidence="3 4">
    <name type="scientific">Mycobacterium talmoniae</name>
    <dbReference type="NCBI Taxonomy" id="1858794"/>
    <lineage>
        <taxon>Bacteria</taxon>
        <taxon>Bacillati</taxon>
        <taxon>Actinomycetota</taxon>
        <taxon>Actinomycetes</taxon>
        <taxon>Mycobacteriales</taxon>
        <taxon>Mycobacteriaceae</taxon>
        <taxon>Mycobacterium</taxon>
    </lineage>
</organism>
<evidence type="ECO:0000256" key="1">
    <source>
        <dbReference type="SAM" id="MobiDB-lite"/>
    </source>
</evidence>
<dbReference type="AlphaFoldDB" id="A0A2S8BCK1"/>
<keyword evidence="2" id="KW-0732">Signal</keyword>
<sequence>MPTVLPVVVSLASVAALANPKSARQAKSPSVSRMLAGLTSRWAICSACAASSADAICPTTDTARAGDSGPFSSNTVRRSVPRTSRMSMNSWPSISP</sequence>
<dbReference type="AntiFam" id="ANF00109">
    <property type="entry name" value="Shadow ORF (opposite afsK)"/>
</dbReference>
<accession>A0A2S8BCK1</accession>
<feature type="region of interest" description="Disordered" evidence="1">
    <location>
        <begin position="59"/>
        <end position="96"/>
    </location>
</feature>
<evidence type="ECO:0000256" key="2">
    <source>
        <dbReference type="SAM" id="SignalP"/>
    </source>
</evidence>
<evidence type="ECO:0008006" key="5">
    <source>
        <dbReference type="Google" id="ProtNLM"/>
    </source>
</evidence>
<dbReference type="EMBL" id="PPEA01000828">
    <property type="protein sequence ID" value="PQM44373.1"/>
    <property type="molecule type" value="Genomic_DNA"/>
</dbReference>
<feature type="signal peptide" evidence="2">
    <location>
        <begin position="1"/>
        <end position="18"/>
    </location>
</feature>
<feature type="chain" id="PRO_5038917372" description="Secreted protein" evidence="2">
    <location>
        <begin position="19"/>
        <end position="96"/>
    </location>
</feature>
<gene>
    <name evidence="3" type="ORF">C1Y40_05466</name>
</gene>